<gene>
    <name evidence="3" type="ORF">ERS739223_01713</name>
</gene>
<dbReference type="Gene3D" id="1.20.141.10">
    <property type="entry name" value="Chitosanase, subunit A, domain 1"/>
    <property type="match status" value="1"/>
</dbReference>
<evidence type="ECO:0000313" key="4">
    <source>
        <dbReference type="Proteomes" id="UP000052245"/>
    </source>
</evidence>
<dbReference type="SUPFAM" id="SSF53955">
    <property type="entry name" value="Lysozyme-like"/>
    <property type="match status" value="1"/>
</dbReference>
<comment type="caution">
    <text evidence="3">The sequence shown here is derived from an EMBL/GenBank/DDBJ whole genome shotgun (WGS) entry which is preliminary data.</text>
</comment>
<dbReference type="Pfam" id="PF09374">
    <property type="entry name" value="PG_binding_3"/>
    <property type="match status" value="1"/>
</dbReference>
<feature type="domain" description="TtsA-like Glycoside hydrolase family 108" evidence="1">
    <location>
        <begin position="33"/>
        <end position="111"/>
    </location>
</feature>
<reference evidence="3 4" key="1">
    <citation type="submission" date="2015-11" db="EMBL/GenBank/DDBJ databases">
        <authorList>
            <consortium name="Pathogen Informatics"/>
        </authorList>
    </citation>
    <scope>NUCLEOTIDE SEQUENCE [LARGE SCALE GENOMIC DNA]</scope>
    <source>
        <strain evidence="3 4">007A-0283</strain>
    </source>
</reference>
<evidence type="ECO:0000259" key="1">
    <source>
        <dbReference type="Pfam" id="PF05838"/>
    </source>
</evidence>
<dbReference type="RefSeq" id="WP_059443075.1">
    <property type="nucleotide sequence ID" value="NZ_FAVC01000003.1"/>
</dbReference>
<evidence type="ECO:0000259" key="2">
    <source>
        <dbReference type="Pfam" id="PF09374"/>
    </source>
</evidence>
<protein>
    <submittedName>
        <fullName evidence="3">Predicted Peptidoglycan domain</fullName>
    </submittedName>
</protein>
<sequence>MANFYNSMELLKSLEFSSPKNVLHKNATENDITYFGIYRIANPDWSGWCVVDEALQRLSINEASKSLYANEWLNGKVHQFYLDNFWHKMQLDKIDSQKIADEMFCFGCNAGIKTAIRLAQRVVNVNDDGIIGDKTLNALNSFDENEFDLAFDDVEMGYYDKLISKNPKLAIYKKGWYNRARAV</sequence>
<dbReference type="Proteomes" id="UP000052245">
    <property type="component" value="Unassembled WGS sequence"/>
</dbReference>
<organism evidence="3 4">
    <name type="scientific">Campylobacter hyointestinalis subsp. hyointestinalis</name>
    <dbReference type="NCBI Taxonomy" id="91352"/>
    <lineage>
        <taxon>Bacteria</taxon>
        <taxon>Pseudomonadati</taxon>
        <taxon>Campylobacterota</taxon>
        <taxon>Epsilonproteobacteria</taxon>
        <taxon>Campylobacterales</taxon>
        <taxon>Campylobacteraceae</taxon>
        <taxon>Campylobacter</taxon>
    </lineage>
</organism>
<dbReference type="Pfam" id="PF05838">
    <property type="entry name" value="Glyco_hydro_108"/>
    <property type="match status" value="1"/>
</dbReference>
<feature type="domain" description="Peptidoglycan binding" evidence="2">
    <location>
        <begin position="115"/>
        <end position="180"/>
    </location>
</feature>
<dbReference type="InterPro" id="IPR008565">
    <property type="entry name" value="TtsA-like_GH18_dom"/>
</dbReference>
<accession>A0A9W5F1A4</accession>
<dbReference type="InterPro" id="IPR023346">
    <property type="entry name" value="Lysozyme-like_dom_sf"/>
</dbReference>
<evidence type="ECO:0000313" key="3">
    <source>
        <dbReference type="EMBL" id="CUU91289.1"/>
    </source>
</evidence>
<name>A0A9W5F1A4_CAMHY</name>
<dbReference type="AlphaFoldDB" id="A0A9W5F1A4"/>
<dbReference type="EMBL" id="FAVC01000003">
    <property type="protein sequence ID" value="CUU91289.1"/>
    <property type="molecule type" value="Genomic_DNA"/>
</dbReference>
<proteinExistence type="predicted"/>
<dbReference type="InterPro" id="IPR018537">
    <property type="entry name" value="Peptidoglycan-bd_3"/>
</dbReference>